<dbReference type="GO" id="GO:0009435">
    <property type="term" value="P:NAD+ biosynthetic process"/>
    <property type="evidence" value="ECO:0007669"/>
    <property type="project" value="UniProtKB-UniRule"/>
</dbReference>
<dbReference type="GO" id="GO:0005524">
    <property type="term" value="F:ATP binding"/>
    <property type="evidence" value="ECO:0007669"/>
    <property type="project" value="UniProtKB-KW"/>
</dbReference>
<comment type="catalytic activity">
    <reaction evidence="10 11">
        <text>nicotinate beta-D-ribonucleotide + ATP + H(+) = deamido-NAD(+) + diphosphate</text>
        <dbReference type="Rhea" id="RHEA:22860"/>
        <dbReference type="ChEBI" id="CHEBI:15378"/>
        <dbReference type="ChEBI" id="CHEBI:30616"/>
        <dbReference type="ChEBI" id="CHEBI:33019"/>
        <dbReference type="ChEBI" id="CHEBI:57502"/>
        <dbReference type="ChEBI" id="CHEBI:58437"/>
        <dbReference type="EC" id="2.7.7.18"/>
    </reaction>
</comment>
<reference evidence="13" key="1">
    <citation type="submission" date="2020-10" db="EMBL/GenBank/DDBJ databases">
        <authorList>
            <person name="Gilroy R."/>
        </authorList>
    </citation>
    <scope>NUCLEOTIDE SEQUENCE</scope>
    <source>
        <strain evidence="13">CHK158-818</strain>
    </source>
</reference>
<evidence type="ECO:0000256" key="7">
    <source>
        <dbReference type="ARBA" id="ARBA00022741"/>
    </source>
</evidence>
<comment type="pathway">
    <text evidence="2 11">Cofactor biosynthesis; NAD(+) biosynthesis; deamido-NAD(+) from nicotinate D-ribonucleotide: step 1/1.</text>
</comment>
<dbReference type="NCBIfam" id="TIGR00125">
    <property type="entry name" value="cyt_tran_rel"/>
    <property type="match status" value="1"/>
</dbReference>
<evidence type="ECO:0000256" key="1">
    <source>
        <dbReference type="ARBA" id="ARBA00002324"/>
    </source>
</evidence>
<evidence type="ECO:0000259" key="12">
    <source>
        <dbReference type="Pfam" id="PF01467"/>
    </source>
</evidence>
<organism evidence="13 14">
    <name type="scientific">Candidatus Gallibacteroides avistercoris</name>
    <dbReference type="NCBI Taxonomy" id="2840833"/>
    <lineage>
        <taxon>Bacteria</taxon>
        <taxon>Pseudomonadati</taxon>
        <taxon>Bacteroidota</taxon>
        <taxon>Bacteroidia</taxon>
        <taxon>Bacteroidales</taxon>
        <taxon>Bacteroidaceae</taxon>
        <taxon>Bacteroidaceae incertae sedis</taxon>
        <taxon>Candidatus Gallibacteroides</taxon>
    </lineage>
</organism>
<evidence type="ECO:0000256" key="4">
    <source>
        <dbReference type="ARBA" id="ARBA00022642"/>
    </source>
</evidence>
<dbReference type="HAMAP" id="MF_00244">
    <property type="entry name" value="NaMN_adenylyltr"/>
    <property type="match status" value="1"/>
</dbReference>
<keyword evidence="6 11" id="KW-0548">Nucleotidyltransferase</keyword>
<sequence length="202" mass="23381">MPVKTGILSGSFNPIHTGHLILAQYMAEYEGLDEIWFVVSPHNPLKNQQTLVSELHRLEMVKLAIDGTPRFRCCDIECQLPLPSYTIHTLNELEKRYPERKFTLIIGSDNWLIFDSWKDPKEIIDRFPILIYPRPGHDICNPPVLPQVKVTAAPRIEISSTFIRTAISGKKKMNFFLPEKVYKYILRENLYNSLNDEPDNIS</sequence>
<dbReference type="EMBL" id="DVNA01000213">
    <property type="protein sequence ID" value="HIU55992.1"/>
    <property type="molecule type" value="Genomic_DNA"/>
</dbReference>
<dbReference type="InterPro" id="IPR004821">
    <property type="entry name" value="Cyt_trans-like"/>
</dbReference>
<dbReference type="PANTHER" id="PTHR39321:SF3">
    <property type="entry name" value="PHOSPHOPANTETHEINE ADENYLYLTRANSFERASE"/>
    <property type="match status" value="1"/>
</dbReference>
<dbReference type="Gene3D" id="3.40.50.620">
    <property type="entry name" value="HUPs"/>
    <property type="match status" value="1"/>
</dbReference>
<gene>
    <name evidence="11" type="primary">nadD</name>
    <name evidence="13" type="ORF">IAB03_09345</name>
</gene>
<evidence type="ECO:0000256" key="2">
    <source>
        <dbReference type="ARBA" id="ARBA00005019"/>
    </source>
</evidence>
<feature type="domain" description="Cytidyltransferase-like" evidence="12">
    <location>
        <begin position="8"/>
        <end position="165"/>
    </location>
</feature>
<keyword evidence="7 11" id="KW-0547">Nucleotide-binding</keyword>
<comment type="similarity">
    <text evidence="3 11">Belongs to the NadD family.</text>
</comment>
<comment type="function">
    <text evidence="1 11">Catalyzes the reversible adenylation of nicotinate mononucleotide (NaMN) to nicotinic acid adenine dinucleotide (NaAD).</text>
</comment>
<name>A0A9D1M9K1_9BACT</name>
<dbReference type="Proteomes" id="UP000824112">
    <property type="component" value="Unassembled WGS sequence"/>
</dbReference>
<dbReference type="EC" id="2.7.7.18" evidence="11"/>
<accession>A0A9D1M9K1</accession>
<dbReference type="InterPro" id="IPR014729">
    <property type="entry name" value="Rossmann-like_a/b/a_fold"/>
</dbReference>
<evidence type="ECO:0000256" key="8">
    <source>
        <dbReference type="ARBA" id="ARBA00022840"/>
    </source>
</evidence>
<evidence type="ECO:0000256" key="6">
    <source>
        <dbReference type="ARBA" id="ARBA00022695"/>
    </source>
</evidence>
<dbReference type="SUPFAM" id="SSF52374">
    <property type="entry name" value="Nucleotidylyl transferase"/>
    <property type="match status" value="1"/>
</dbReference>
<dbReference type="GO" id="GO:0004515">
    <property type="term" value="F:nicotinate-nucleotide adenylyltransferase activity"/>
    <property type="evidence" value="ECO:0007669"/>
    <property type="project" value="UniProtKB-UniRule"/>
</dbReference>
<evidence type="ECO:0000313" key="13">
    <source>
        <dbReference type="EMBL" id="HIU55992.1"/>
    </source>
</evidence>
<dbReference type="PANTHER" id="PTHR39321">
    <property type="entry name" value="NICOTINATE-NUCLEOTIDE ADENYLYLTRANSFERASE-RELATED"/>
    <property type="match status" value="1"/>
</dbReference>
<evidence type="ECO:0000256" key="3">
    <source>
        <dbReference type="ARBA" id="ARBA00009014"/>
    </source>
</evidence>
<dbReference type="CDD" id="cd02165">
    <property type="entry name" value="NMNAT"/>
    <property type="match status" value="1"/>
</dbReference>
<keyword evidence="8 11" id="KW-0067">ATP-binding</keyword>
<evidence type="ECO:0000256" key="11">
    <source>
        <dbReference type="HAMAP-Rule" id="MF_00244"/>
    </source>
</evidence>
<evidence type="ECO:0000313" key="14">
    <source>
        <dbReference type="Proteomes" id="UP000824112"/>
    </source>
</evidence>
<dbReference type="InterPro" id="IPR005248">
    <property type="entry name" value="NadD/NMNAT"/>
</dbReference>
<protein>
    <recommendedName>
        <fullName evidence="11">Probable nicotinate-nucleotide adenylyltransferase</fullName>
        <ecNumber evidence="11">2.7.7.18</ecNumber>
    </recommendedName>
    <alternativeName>
        <fullName evidence="11">Deamido-NAD(+) diphosphorylase</fullName>
    </alternativeName>
    <alternativeName>
        <fullName evidence="11">Deamido-NAD(+) pyrophosphorylase</fullName>
    </alternativeName>
    <alternativeName>
        <fullName evidence="11">Nicotinate mononucleotide adenylyltransferase</fullName>
        <shortName evidence="11">NaMN adenylyltransferase</shortName>
    </alternativeName>
</protein>
<comment type="caution">
    <text evidence="13">The sequence shown here is derived from an EMBL/GenBank/DDBJ whole genome shotgun (WGS) entry which is preliminary data.</text>
</comment>
<dbReference type="AlphaFoldDB" id="A0A9D1M9K1"/>
<evidence type="ECO:0000256" key="9">
    <source>
        <dbReference type="ARBA" id="ARBA00023027"/>
    </source>
</evidence>
<keyword evidence="5 11" id="KW-0808">Transferase</keyword>
<dbReference type="Pfam" id="PF01467">
    <property type="entry name" value="CTP_transf_like"/>
    <property type="match status" value="1"/>
</dbReference>
<evidence type="ECO:0000256" key="5">
    <source>
        <dbReference type="ARBA" id="ARBA00022679"/>
    </source>
</evidence>
<reference evidence="13" key="2">
    <citation type="journal article" date="2021" name="PeerJ">
        <title>Extensive microbial diversity within the chicken gut microbiome revealed by metagenomics and culture.</title>
        <authorList>
            <person name="Gilroy R."/>
            <person name="Ravi A."/>
            <person name="Getino M."/>
            <person name="Pursley I."/>
            <person name="Horton D.L."/>
            <person name="Alikhan N.F."/>
            <person name="Baker D."/>
            <person name="Gharbi K."/>
            <person name="Hall N."/>
            <person name="Watson M."/>
            <person name="Adriaenssens E.M."/>
            <person name="Foster-Nyarko E."/>
            <person name="Jarju S."/>
            <person name="Secka A."/>
            <person name="Antonio M."/>
            <person name="Oren A."/>
            <person name="Chaudhuri R.R."/>
            <person name="La Ragione R."/>
            <person name="Hildebrand F."/>
            <person name="Pallen M.J."/>
        </authorList>
    </citation>
    <scope>NUCLEOTIDE SEQUENCE</scope>
    <source>
        <strain evidence="13">CHK158-818</strain>
    </source>
</reference>
<evidence type="ECO:0000256" key="10">
    <source>
        <dbReference type="ARBA" id="ARBA00048721"/>
    </source>
</evidence>
<dbReference type="NCBIfam" id="TIGR00482">
    <property type="entry name" value="nicotinate (nicotinamide) nucleotide adenylyltransferase"/>
    <property type="match status" value="1"/>
</dbReference>
<proteinExistence type="inferred from homology"/>
<keyword evidence="4 11" id="KW-0662">Pyridine nucleotide biosynthesis</keyword>
<keyword evidence="9 11" id="KW-0520">NAD</keyword>